<evidence type="ECO:0000256" key="4">
    <source>
        <dbReference type="RuleBase" id="RU362057"/>
    </source>
</evidence>
<gene>
    <name evidence="6" type="ORF">DH2020_027702</name>
</gene>
<evidence type="ECO:0000256" key="2">
    <source>
        <dbReference type="ARBA" id="ARBA00022679"/>
    </source>
</evidence>
<evidence type="ECO:0000256" key="5">
    <source>
        <dbReference type="SAM" id="Coils"/>
    </source>
</evidence>
<accession>A0ABR0VW86</accession>
<evidence type="ECO:0000313" key="7">
    <source>
        <dbReference type="Proteomes" id="UP001318860"/>
    </source>
</evidence>
<comment type="similarity">
    <text evidence="1 3">Belongs to the UDP-glycosyltransferase family.</text>
</comment>
<dbReference type="SUPFAM" id="SSF53756">
    <property type="entry name" value="UDP-Glycosyltransferase/glycogen phosphorylase"/>
    <property type="match status" value="1"/>
</dbReference>
<evidence type="ECO:0000256" key="1">
    <source>
        <dbReference type="ARBA" id="ARBA00009995"/>
    </source>
</evidence>
<dbReference type="Proteomes" id="UP001318860">
    <property type="component" value="Unassembled WGS sequence"/>
</dbReference>
<name>A0ABR0VW86_REHGL</name>
<evidence type="ECO:0000256" key="3">
    <source>
        <dbReference type="RuleBase" id="RU003718"/>
    </source>
</evidence>
<dbReference type="CDD" id="cd03784">
    <property type="entry name" value="GT1_Gtf-like"/>
    <property type="match status" value="1"/>
</dbReference>
<dbReference type="PROSITE" id="PS00375">
    <property type="entry name" value="UDPGT"/>
    <property type="match status" value="1"/>
</dbReference>
<keyword evidence="3" id="KW-0328">Glycosyltransferase</keyword>
<evidence type="ECO:0000313" key="6">
    <source>
        <dbReference type="EMBL" id="KAK6138556.1"/>
    </source>
</evidence>
<dbReference type="PANTHER" id="PTHR48044">
    <property type="entry name" value="GLYCOSYLTRANSFERASE"/>
    <property type="match status" value="1"/>
</dbReference>
<keyword evidence="7" id="KW-1185">Reference proteome</keyword>
<proteinExistence type="inferred from homology"/>
<dbReference type="InterPro" id="IPR002213">
    <property type="entry name" value="UDP_glucos_trans"/>
</dbReference>
<dbReference type="PANTHER" id="PTHR48044:SF82">
    <property type="entry name" value="GLYCOSYLTRANSFERASE"/>
    <property type="match status" value="1"/>
</dbReference>
<keyword evidence="2 3" id="KW-0808">Transferase</keyword>
<feature type="coiled-coil region" evidence="5">
    <location>
        <begin position="376"/>
        <end position="407"/>
    </location>
</feature>
<dbReference type="InterPro" id="IPR035595">
    <property type="entry name" value="UDP_glycos_trans_CS"/>
</dbReference>
<dbReference type="EMBL" id="JABTTQ020000713">
    <property type="protein sequence ID" value="KAK6138556.1"/>
    <property type="molecule type" value="Genomic_DNA"/>
</dbReference>
<keyword evidence="5" id="KW-0175">Coiled coil</keyword>
<dbReference type="Gene3D" id="3.40.50.2000">
    <property type="entry name" value="Glycogen Phosphorylase B"/>
    <property type="match status" value="2"/>
</dbReference>
<comment type="caution">
    <text evidence="6">The sequence shown here is derived from an EMBL/GenBank/DDBJ whole genome shotgun (WGS) entry which is preliminary data.</text>
</comment>
<organism evidence="6 7">
    <name type="scientific">Rehmannia glutinosa</name>
    <name type="common">Chinese foxglove</name>
    <dbReference type="NCBI Taxonomy" id="99300"/>
    <lineage>
        <taxon>Eukaryota</taxon>
        <taxon>Viridiplantae</taxon>
        <taxon>Streptophyta</taxon>
        <taxon>Embryophyta</taxon>
        <taxon>Tracheophyta</taxon>
        <taxon>Spermatophyta</taxon>
        <taxon>Magnoliopsida</taxon>
        <taxon>eudicotyledons</taxon>
        <taxon>Gunneridae</taxon>
        <taxon>Pentapetalae</taxon>
        <taxon>asterids</taxon>
        <taxon>lamiids</taxon>
        <taxon>Lamiales</taxon>
        <taxon>Orobanchaceae</taxon>
        <taxon>Rehmannieae</taxon>
        <taxon>Rehmannia</taxon>
    </lineage>
</organism>
<sequence length="412" mass="45968">MYLCSTPLNLDSIKKDLSDESIKLVQLHVPTTPELPPEMHTTKNLPPNLISALVKAFQMSSSSFSEILNSIKPDLLIYDFFQPWAPKIASSKGVPSVFFSISGATSLCYYHHMYTMGTGSPFPSRDIYLLDHEIFDISIAYTLIKDADQDFVFGNLSLSTDIVLGTSCRVVEEKYMDYLSVLSKKRVVATGPLLGDASDEHEGDSEIMNWLSGKNQCSTIYISFGSECFLSKEQIAEIAKGLLLCNANFIWVIRFPLGEKTTSVEEELPAGFLETVKERGIVIPGWAPQRKILAHPSIGGFVSHCGWNSMTESMYFGVPIIAMPMRVEQPLNARLAVEAGVGVEVKKDGKGHYMGEEVARAINKVIVEKEFYEGKRDRSKRLSEKIKENAEQEMNEAAEQLLRICMKNKKPV</sequence>
<dbReference type="EC" id="2.4.1.-" evidence="4"/>
<protein>
    <recommendedName>
        <fullName evidence="4">Glycosyltransferase</fullName>
        <ecNumber evidence="4">2.4.1.-</ecNumber>
    </recommendedName>
</protein>
<reference evidence="6 7" key="1">
    <citation type="journal article" date="2021" name="Comput. Struct. Biotechnol. J.">
        <title>De novo genome assembly of the potent medicinal plant Rehmannia glutinosa using nanopore technology.</title>
        <authorList>
            <person name="Ma L."/>
            <person name="Dong C."/>
            <person name="Song C."/>
            <person name="Wang X."/>
            <person name="Zheng X."/>
            <person name="Niu Y."/>
            <person name="Chen S."/>
            <person name="Feng W."/>
        </authorList>
    </citation>
    <scope>NUCLEOTIDE SEQUENCE [LARGE SCALE GENOMIC DNA]</scope>
    <source>
        <strain evidence="6">DH-2019</strain>
    </source>
</reference>
<dbReference type="Pfam" id="PF00201">
    <property type="entry name" value="UDPGT"/>
    <property type="match status" value="1"/>
</dbReference>